<accession>A0A644ZX21</accession>
<keyword evidence="7 9" id="KW-1133">Transmembrane helix</keyword>
<keyword evidence="4 9" id="KW-0812">Transmembrane</keyword>
<keyword evidence="2" id="KW-0813">Transport</keyword>
<dbReference type="InterPro" id="IPR035906">
    <property type="entry name" value="MetI-like_sf"/>
</dbReference>
<keyword evidence="6" id="KW-0653">Protein transport</keyword>
<dbReference type="Pfam" id="PF12911">
    <property type="entry name" value="OppC_N"/>
    <property type="match status" value="1"/>
</dbReference>
<evidence type="ECO:0000256" key="5">
    <source>
        <dbReference type="ARBA" id="ARBA00022856"/>
    </source>
</evidence>
<dbReference type="GO" id="GO:0015833">
    <property type="term" value="P:peptide transport"/>
    <property type="evidence" value="ECO:0007669"/>
    <property type="project" value="UniProtKB-KW"/>
</dbReference>
<dbReference type="InterPro" id="IPR050366">
    <property type="entry name" value="BP-dependent_transpt_permease"/>
</dbReference>
<keyword evidence="3" id="KW-1003">Cell membrane</keyword>
<protein>
    <recommendedName>
        <fullName evidence="10">ABC transmembrane type-1 domain-containing protein</fullName>
    </recommendedName>
</protein>
<sequence>MPADCGKDSPACLSRQGVERKECSRFTAADFAPATAREKENLTNPLTDGSCRTSVWSRMKKNMAAMVSLAVLAALVIFAFIGPFLIPYSYDQTDKTAGNLFYYHYTPEEQKKIDEALSDARDTGRNDATQRKIARELGISAKPFGYSVRELELIAAGEKVFPHILGTDALGRDLLVRLMVGTRLSLVVGVCAAMIVLVIGCAYGAVSGYFGGLVDAVMMRIVDIIYSIPEILVVLLLVTFLKPAIDDYTMVNPGTGAAKFMIIVGPSVASVFIAFGLMYWVGMSRIIRGQVLQLKNQEYIIAARALGATGARIILRHLLPNCAGQILVTTCLLIPSAIFLESSLSFLGLGVSAPMTSLGALTSDALGGIYTYTYRLIVPSVILCLIILSFNVLGDALRDSLDPRLNG</sequence>
<evidence type="ECO:0000256" key="4">
    <source>
        <dbReference type="ARBA" id="ARBA00022692"/>
    </source>
</evidence>
<evidence type="ECO:0000256" key="9">
    <source>
        <dbReference type="SAM" id="Phobius"/>
    </source>
</evidence>
<dbReference type="GO" id="GO:0015031">
    <property type="term" value="P:protein transport"/>
    <property type="evidence" value="ECO:0007669"/>
    <property type="project" value="UniProtKB-KW"/>
</dbReference>
<dbReference type="InterPro" id="IPR025966">
    <property type="entry name" value="OppC_N"/>
</dbReference>
<dbReference type="PANTHER" id="PTHR43386">
    <property type="entry name" value="OLIGOPEPTIDE TRANSPORT SYSTEM PERMEASE PROTEIN APPC"/>
    <property type="match status" value="1"/>
</dbReference>
<dbReference type="InterPro" id="IPR000515">
    <property type="entry name" value="MetI-like"/>
</dbReference>
<evidence type="ECO:0000256" key="7">
    <source>
        <dbReference type="ARBA" id="ARBA00022989"/>
    </source>
</evidence>
<evidence type="ECO:0000313" key="11">
    <source>
        <dbReference type="EMBL" id="MPM45530.1"/>
    </source>
</evidence>
<feature type="transmembrane region" description="Helical" evidence="9">
    <location>
        <begin position="257"/>
        <end position="281"/>
    </location>
</feature>
<evidence type="ECO:0000256" key="2">
    <source>
        <dbReference type="ARBA" id="ARBA00022448"/>
    </source>
</evidence>
<comment type="subcellular location">
    <subcellularLocation>
        <location evidence="1">Cell membrane</location>
        <topology evidence="1">Multi-pass membrane protein</topology>
    </subcellularLocation>
</comment>
<evidence type="ECO:0000256" key="3">
    <source>
        <dbReference type="ARBA" id="ARBA00022475"/>
    </source>
</evidence>
<dbReference type="AlphaFoldDB" id="A0A644ZX21"/>
<dbReference type="Gene3D" id="1.10.3720.10">
    <property type="entry name" value="MetI-like"/>
    <property type="match status" value="1"/>
</dbReference>
<feature type="transmembrane region" description="Helical" evidence="9">
    <location>
        <begin position="64"/>
        <end position="86"/>
    </location>
</feature>
<dbReference type="EMBL" id="VSSQ01010912">
    <property type="protein sequence ID" value="MPM45530.1"/>
    <property type="molecule type" value="Genomic_DNA"/>
</dbReference>
<name>A0A644ZX21_9ZZZZ</name>
<reference evidence="11" key="1">
    <citation type="submission" date="2019-08" db="EMBL/GenBank/DDBJ databases">
        <authorList>
            <person name="Kucharzyk K."/>
            <person name="Murdoch R.W."/>
            <person name="Higgins S."/>
            <person name="Loffler F."/>
        </authorList>
    </citation>
    <scope>NUCLEOTIDE SEQUENCE</scope>
</reference>
<dbReference type="GO" id="GO:0005886">
    <property type="term" value="C:plasma membrane"/>
    <property type="evidence" value="ECO:0007669"/>
    <property type="project" value="UniProtKB-SubCell"/>
</dbReference>
<dbReference type="PANTHER" id="PTHR43386:SF24">
    <property type="entry name" value="OLIGOPEPTIDE TRANSPORT SYSTEM PERMEASE PROTEIN AMID"/>
    <property type="match status" value="1"/>
</dbReference>
<evidence type="ECO:0000256" key="8">
    <source>
        <dbReference type="ARBA" id="ARBA00023136"/>
    </source>
</evidence>
<comment type="caution">
    <text evidence="11">The sequence shown here is derived from an EMBL/GenBank/DDBJ whole genome shotgun (WGS) entry which is preliminary data.</text>
</comment>
<evidence type="ECO:0000256" key="6">
    <source>
        <dbReference type="ARBA" id="ARBA00022927"/>
    </source>
</evidence>
<evidence type="ECO:0000259" key="10">
    <source>
        <dbReference type="PROSITE" id="PS50928"/>
    </source>
</evidence>
<keyword evidence="5" id="KW-0571">Peptide transport</keyword>
<dbReference type="CDD" id="cd06261">
    <property type="entry name" value="TM_PBP2"/>
    <property type="match status" value="1"/>
</dbReference>
<feature type="domain" description="ABC transmembrane type-1" evidence="10">
    <location>
        <begin position="182"/>
        <end position="394"/>
    </location>
</feature>
<proteinExistence type="predicted"/>
<dbReference type="SUPFAM" id="SSF161098">
    <property type="entry name" value="MetI-like"/>
    <property type="match status" value="1"/>
</dbReference>
<feature type="transmembrane region" description="Helical" evidence="9">
    <location>
        <begin position="224"/>
        <end position="245"/>
    </location>
</feature>
<keyword evidence="8 9" id="KW-0472">Membrane</keyword>
<feature type="transmembrane region" description="Helical" evidence="9">
    <location>
        <begin position="184"/>
        <end position="212"/>
    </location>
</feature>
<dbReference type="GO" id="GO:0055085">
    <property type="term" value="P:transmembrane transport"/>
    <property type="evidence" value="ECO:0007669"/>
    <property type="project" value="InterPro"/>
</dbReference>
<feature type="transmembrane region" description="Helical" evidence="9">
    <location>
        <begin position="372"/>
        <end position="394"/>
    </location>
</feature>
<evidence type="ECO:0000256" key="1">
    <source>
        <dbReference type="ARBA" id="ARBA00004651"/>
    </source>
</evidence>
<dbReference type="PROSITE" id="PS50928">
    <property type="entry name" value="ABC_TM1"/>
    <property type="match status" value="1"/>
</dbReference>
<dbReference type="Pfam" id="PF00528">
    <property type="entry name" value="BPD_transp_1"/>
    <property type="match status" value="1"/>
</dbReference>
<gene>
    <name evidence="11" type="ORF">SDC9_92217</name>
</gene>
<organism evidence="11">
    <name type="scientific">bioreactor metagenome</name>
    <dbReference type="NCBI Taxonomy" id="1076179"/>
    <lineage>
        <taxon>unclassified sequences</taxon>
        <taxon>metagenomes</taxon>
        <taxon>ecological metagenomes</taxon>
    </lineage>
</organism>
<feature type="transmembrane region" description="Helical" evidence="9">
    <location>
        <begin position="326"/>
        <end position="352"/>
    </location>
</feature>